<proteinExistence type="predicted"/>
<accession>A0A645AX34</accession>
<dbReference type="AlphaFoldDB" id="A0A645AX34"/>
<reference evidence="1" key="1">
    <citation type="submission" date="2019-08" db="EMBL/GenBank/DDBJ databases">
        <authorList>
            <person name="Kucharzyk K."/>
            <person name="Murdoch R.W."/>
            <person name="Higgins S."/>
            <person name="Loffler F."/>
        </authorList>
    </citation>
    <scope>NUCLEOTIDE SEQUENCE</scope>
</reference>
<evidence type="ECO:0000313" key="1">
    <source>
        <dbReference type="EMBL" id="MPM57707.1"/>
    </source>
</evidence>
<name>A0A645AX34_9ZZZZ</name>
<dbReference type="EMBL" id="VSSQ01016405">
    <property type="protein sequence ID" value="MPM57707.1"/>
    <property type="molecule type" value="Genomic_DNA"/>
</dbReference>
<organism evidence="1">
    <name type="scientific">bioreactor metagenome</name>
    <dbReference type="NCBI Taxonomy" id="1076179"/>
    <lineage>
        <taxon>unclassified sequences</taxon>
        <taxon>metagenomes</taxon>
        <taxon>ecological metagenomes</taxon>
    </lineage>
</organism>
<protein>
    <submittedName>
        <fullName evidence="1">Uncharacterized protein</fullName>
    </submittedName>
</protein>
<gene>
    <name evidence="1" type="ORF">SDC9_104530</name>
</gene>
<comment type="caution">
    <text evidence="1">The sequence shown here is derived from an EMBL/GenBank/DDBJ whole genome shotgun (WGS) entry which is preliminary data.</text>
</comment>
<sequence>MAQRIIVRECSLPVGAAKIGQTTVAIVKQILDLCSGCIIRLVDYGLRYGQRSLIDDIMHISANLDCICARVQNVCLFAGHIIGG</sequence>